<keyword evidence="2" id="KW-1185">Reference proteome</keyword>
<keyword evidence="1" id="KW-0732">Signal</keyword>
<dbReference type="AlphaFoldDB" id="A0A915D6M1"/>
<dbReference type="Proteomes" id="UP000887574">
    <property type="component" value="Unplaced"/>
</dbReference>
<organism evidence="2 3">
    <name type="scientific">Ditylenchus dipsaci</name>
    <dbReference type="NCBI Taxonomy" id="166011"/>
    <lineage>
        <taxon>Eukaryota</taxon>
        <taxon>Metazoa</taxon>
        <taxon>Ecdysozoa</taxon>
        <taxon>Nematoda</taxon>
        <taxon>Chromadorea</taxon>
        <taxon>Rhabditida</taxon>
        <taxon>Tylenchina</taxon>
        <taxon>Tylenchomorpha</taxon>
        <taxon>Sphaerularioidea</taxon>
        <taxon>Anguinidae</taxon>
        <taxon>Anguininae</taxon>
        <taxon>Ditylenchus</taxon>
    </lineage>
</organism>
<proteinExistence type="predicted"/>
<evidence type="ECO:0000313" key="2">
    <source>
        <dbReference type="Proteomes" id="UP000887574"/>
    </source>
</evidence>
<reference evidence="3" key="1">
    <citation type="submission" date="2022-11" db="UniProtKB">
        <authorList>
            <consortium name="WormBaseParasite"/>
        </authorList>
    </citation>
    <scope>IDENTIFICATION</scope>
</reference>
<accession>A0A915D6M1</accession>
<feature type="chain" id="PRO_5037287074" evidence="1">
    <location>
        <begin position="26"/>
        <end position="149"/>
    </location>
</feature>
<protein>
    <submittedName>
        <fullName evidence="3">Uncharacterized protein</fullName>
    </submittedName>
</protein>
<name>A0A915D6M1_9BILA</name>
<feature type="signal peptide" evidence="1">
    <location>
        <begin position="1"/>
        <end position="25"/>
    </location>
</feature>
<dbReference type="WBParaSite" id="jg15946">
    <property type="protein sequence ID" value="jg15946"/>
    <property type="gene ID" value="jg15946"/>
</dbReference>
<evidence type="ECO:0000256" key="1">
    <source>
        <dbReference type="SAM" id="SignalP"/>
    </source>
</evidence>
<evidence type="ECO:0000313" key="3">
    <source>
        <dbReference type="WBParaSite" id="jg15946"/>
    </source>
</evidence>
<sequence length="149" mass="16511">MANLTILFGVWLGLAITLSSKKVQAAYYISLSPARNINDPDVLDPNVPTFSRSLADTGNKEKLGLGDLDNELRLVSLPSVVDTKDEKSGIGAHLMAIRPDYIFRNAANVLGSFFDLKKEKQIRSSRAGAYLTRKLRRSLLSSLRKDEFI</sequence>